<evidence type="ECO:0000259" key="11">
    <source>
        <dbReference type="Pfam" id="PF01636"/>
    </source>
</evidence>
<keyword evidence="13" id="KW-1185">Reference proteome</keyword>
<dbReference type="Gene3D" id="3.90.1200.10">
    <property type="match status" value="1"/>
</dbReference>
<dbReference type="Proteomes" id="UP000528286">
    <property type="component" value="Unassembled WGS sequence"/>
</dbReference>
<feature type="domain" description="Aminoglycoside phosphotransferase" evidence="11">
    <location>
        <begin position="168"/>
        <end position="425"/>
    </location>
</feature>
<dbReference type="InterPro" id="IPR027417">
    <property type="entry name" value="P-loop_NTPase"/>
</dbReference>
<dbReference type="GO" id="GO:0002949">
    <property type="term" value="P:tRNA threonylcarbamoyladenosine modification"/>
    <property type="evidence" value="ECO:0007669"/>
    <property type="project" value="InterPro"/>
</dbReference>
<dbReference type="AlphaFoldDB" id="A0A7W6J8P5"/>
<dbReference type="RefSeq" id="WP_183368159.1">
    <property type="nucleotide sequence ID" value="NZ_JACIEZ010000012.1"/>
</dbReference>
<evidence type="ECO:0000313" key="12">
    <source>
        <dbReference type="EMBL" id="MBB4066881.1"/>
    </source>
</evidence>
<keyword evidence="5" id="KW-0819">tRNA processing</keyword>
<keyword evidence="6" id="KW-0479">Metal-binding</keyword>
<keyword evidence="8" id="KW-0067">ATP-binding</keyword>
<keyword evidence="7" id="KW-0547">Nucleotide-binding</keyword>
<dbReference type="Gene3D" id="3.40.50.300">
    <property type="entry name" value="P-loop containing nucleotide triphosphate hydrolases"/>
    <property type="match status" value="1"/>
</dbReference>
<dbReference type="GO" id="GO:0046872">
    <property type="term" value="F:metal ion binding"/>
    <property type="evidence" value="ECO:0007669"/>
    <property type="project" value="UniProtKB-KW"/>
</dbReference>
<dbReference type="SUPFAM" id="SSF56112">
    <property type="entry name" value="Protein kinase-like (PK-like)"/>
    <property type="match status" value="1"/>
</dbReference>
<comment type="similarity">
    <text evidence="2">Belongs to the TsaE family.</text>
</comment>
<dbReference type="EMBL" id="JACIEZ010000012">
    <property type="protein sequence ID" value="MBB4066881.1"/>
    <property type="molecule type" value="Genomic_DNA"/>
</dbReference>
<accession>A0A7W6J8P5</accession>
<organism evidence="12 13">
    <name type="scientific">Gellertiella hungarica</name>
    <dbReference type="NCBI Taxonomy" id="1572859"/>
    <lineage>
        <taxon>Bacteria</taxon>
        <taxon>Pseudomonadati</taxon>
        <taxon>Pseudomonadota</taxon>
        <taxon>Alphaproteobacteria</taxon>
        <taxon>Hyphomicrobiales</taxon>
        <taxon>Rhizobiaceae</taxon>
        <taxon>Gellertiella</taxon>
    </lineage>
</organism>
<dbReference type="PANTHER" id="PTHR33540:SF2">
    <property type="entry name" value="TRNA THREONYLCARBAMOYLADENOSINE BIOSYNTHESIS PROTEIN TSAE"/>
    <property type="match status" value="1"/>
</dbReference>
<evidence type="ECO:0000256" key="9">
    <source>
        <dbReference type="ARBA" id="ARBA00022842"/>
    </source>
</evidence>
<dbReference type="InterPro" id="IPR012180">
    <property type="entry name" value="Bifunc_ATPase/PTrfase"/>
</dbReference>
<keyword evidence="9" id="KW-0460">Magnesium</keyword>
<evidence type="ECO:0000256" key="7">
    <source>
        <dbReference type="ARBA" id="ARBA00022741"/>
    </source>
</evidence>
<dbReference type="GO" id="GO:0005524">
    <property type="term" value="F:ATP binding"/>
    <property type="evidence" value="ECO:0007669"/>
    <property type="project" value="UniProtKB-KW"/>
</dbReference>
<evidence type="ECO:0000256" key="1">
    <source>
        <dbReference type="ARBA" id="ARBA00004496"/>
    </source>
</evidence>
<keyword evidence="4" id="KW-0963">Cytoplasm</keyword>
<dbReference type="Gene3D" id="3.30.200.20">
    <property type="entry name" value="Phosphorylase Kinase, domain 1"/>
    <property type="match status" value="1"/>
</dbReference>
<evidence type="ECO:0000256" key="10">
    <source>
        <dbReference type="ARBA" id="ARBA00032441"/>
    </source>
</evidence>
<evidence type="ECO:0000313" key="13">
    <source>
        <dbReference type="Proteomes" id="UP000528286"/>
    </source>
</evidence>
<dbReference type="PIRSF" id="PIRSF036599">
    <property type="entry name" value="AtpPhos"/>
    <property type="match status" value="1"/>
</dbReference>
<evidence type="ECO:0000256" key="2">
    <source>
        <dbReference type="ARBA" id="ARBA00007599"/>
    </source>
</evidence>
<dbReference type="Pfam" id="PF01636">
    <property type="entry name" value="APH"/>
    <property type="match status" value="1"/>
</dbReference>
<reference evidence="12 13" key="1">
    <citation type="submission" date="2020-08" db="EMBL/GenBank/DDBJ databases">
        <title>Genomic Encyclopedia of Type Strains, Phase IV (KMG-IV): sequencing the most valuable type-strain genomes for metagenomic binning, comparative biology and taxonomic classification.</title>
        <authorList>
            <person name="Goeker M."/>
        </authorList>
    </citation>
    <scope>NUCLEOTIDE SEQUENCE [LARGE SCALE GENOMIC DNA]</scope>
    <source>
        <strain evidence="12 13">DSM 29853</strain>
    </source>
</reference>
<protein>
    <recommendedName>
        <fullName evidence="3">tRNA threonylcarbamoyladenosine biosynthesis protein TsaE</fullName>
    </recommendedName>
    <alternativeName>
        <fullName evidence="10">t(6)A37 threonylcarbamoyladenosine biosynthesis protein TsaE</fullName>
    </alternativeName>
</protein>
<dbReference type="SUPFAM" id="SSF52540">
    <property type="entry name" value="P-loop containing nucleoside triphosphate hydrolases"/>
    <property type="match status" value="1"/>
</dbReference>
<evidence type="ECO:0000256" key="3">
    <source>
        <dbReference type="ARBA" id="ARBA00019010"/>
    </source>
</evidence>
<dbReference type="NCBIfam" id="TIGR00150">
    <property type="entry name" value="T6A_YjeE"/>
    <property type="match status" value="1"/>
</dbReference>
<dbReference type="Pfam" id="PF02367">
    <property type="entry name" value="TsaE"/>
    <property type="match status" value="1"/>
</dbReference>
<comment type="caution">
    <text evidence="12">The sequence shown here is derived from an EMBL/GenBank/DDBJ whole genome shotgun (WGS) entry which is preliminary data.</text>
</comment>
<dbReference type="InterPro" id="IPR003442">
    <property type="entry name" value="T6A_TsaE"/>
</dbReference>
<proteinExistence type="inferred from homology"/>
<evidence type="ECO:0000256" key="5">
    <source>
        <dbReference type="ARBA" id="ARBA00022694"/>
    </source>
</evidence>
<evidence type="ECO:0000256" key="4">
    <source>
        <dbReference type="ARBA" id="ARBA00022490"/>
    </source>
</evidence>
<dbReference type="GO" id="GO:0005737">
    <property type="term" value="C:cytoplasm"/>
    <property type="evidence" value="ECO:0007669"/>
    <property type="project" value="UniProtKB-SubCell"/>
</dbReference>
<dbReference type="InterPro" id="IPR002575">
    <property type="entry name" value="Aminoglycoside_PTrfase"/>
</dbReference>
<sequence>MQVSLSLKDDAATIRLGGDLALALRRGDVLALSGDLGAGKSTLARALLRTLADDADLEVPSPTFTLVQSYDLRIPAAHFDFYRLADSSELDELGFDEAIRDGIAIIEWPERMPDAIPANRIEIRITHEGDGRRADISAEGEAGKRIERSLAIRGFLERAGFGSAPRRFLTGDASVRAYEYLPGEKGERLILMDWPKPPEGPPVFEGKPYAKVAHIAQDAWPFIAIAQGLAERGFAVPEVLCADCEQGFLLLDDLGTDGVLDAQGQPIEERYAASVSALAALHGRPFTAEIHVKRNDCGAHVHRVPVFDRVPMAMETRLLLDWYVPWKTGREASPAERQSYLDIWNGLIDRLVDSETNLLLRDFHSPNIIWRGERQGLDRIGILDFQDSMIGPTAYDVASILQDARVTIPPDMADRLLEVYLSARRSDPPFHEARFRQDLALMEAQRNCKLAGLWVRLWKRDGKPGYMKHMPRTLAYLSRALEHDALAPLRNWFAEAQIGPSES</sequence>
<evidence type="ECO:0000256" key="8">
    <source>
        <dbReference type="ARBA" id="ARBA00022840"/>
    </source>
</evidence>
<comment type="subcellular location">
    <subcellularLocation>
        <location evidence="1">Cytoplasm</location>
    </subcellularLocation>
</comment>
<dbReference type="InterPro" id="IPR011009">
    <property type="entry name" value="Kinase-like_dom_sf"/>
</dbReference>
<gene>
    <name evidence="12" type="ORF">GGR23_004108</name>
</gene>
<name>A0A7W6J8P5_9HYPH</name>
<dbReference type="PANTHER" id="PTHR33540">
    <property type="entry name" value="TRNA THREONYLCARBAMOYLADENOSINE BIOSYNTHESIS PROTEIN TSAE"/>
    <property type="match status" value="1"/>
</dbReference>
<evidence type="ECO:0000256" key="6">
    <source>
        <dbReference type="ARBA" id="ARBA00022723"/>
    </source>
</evidence>